<dbReference type="PANTHER" id="PTHR43163">
    <property type="entry name" value="DIPEPTIDE TRANSPORT SYSTEM PERMEASE PROTEIN DPPB-RELATED"/>
    <property type="match status" value="1"/>
</dbReference>
<feature type="transmembrane region" description="Helical" evidence="9">
    <location>
        <begin position="213"/>
        <end position="233"/>
    </location>
</feature>
<dbReference type="Gene3D" id="1.10.3720.10">
    <property type="entry name" value="MetI-like"/>
    <property type="match status" value="1"/>
</dbReference>
<dbReference type="AlphaFoldDB" id="A0A249DXN0"/>
<keyword evidence="3" id="KW-1003">Cell membrane</keyword>
<dbReference type="GO" id="GO:0071916">
    <property type="term" value="F:dipeptide transmembrane transporter activity"/>
    <property type="evidence" value="ECO:0007669"/>
    <property type="project" value="TreeGrafter"/>
</dbReference>
<evidence type="ECO:0000256" key="5">
    <source>
        <dbReference type="ARBA" id="ARBA00022692"/>
    </source>
</evidence>
<feature type="transmembrane region" description="Helical" evidence="9">
    <location>
        <begin position="182"/>
        <end position="201"/>
    </location>
</feature>
<dbReference type="PROSITE" id="PS50928">
    <property type="entry name" value="ABC_TM1"/>
    <property type="match status" value="1"/>
</dbReference>
<organism evidence="11 12">
    <name type="scientific">Candidatus Hamiltonella defensa</name>
    <name type="common">Bemisia tabaci</name>
    <dbReference type="NCBI Taxonomy" id="672795"/>
    <lineage>
        <taxon>Bacteria</taxon>
        <taxon>Pseudomonadati</taxon>
        <taxon>Pseudomonadota</taxon>
        <taxon>Gammaproteobacteria</taxon>
        <taxon>Enterobacterales</taxon>
        <taxon>Enterobacteriaceae</taxon>
        <taxon>aphid secondary symbionts</taxon>
        <taxon>Candidatus Williamhamiltonella</taxon>
    </lineage>
</organism>
<comment type="subcellular location">
    <subcellularLocation>
        <location evidence="1">Cell inner membrane</location>
        <topology evidence="1">Multi-pass membrane protein</topology>
    </subcellularLocation>
    <subcellularLocation>
        <location evidence="9">Cell membrane</location>
        <topology evidence="9">Multi-pass membrane protein</topology>
    </subcellularLocation>
</comment>
<evidence type="ECO:0000256" key="6">
    <source>
        <dbReference type="ARBA" id="ARBA00022989"/>
    </source>
</evidence>
<feature type="transmembrane region" description="Helical" evidence="9">
    <location>
        <begin position="280"/>
        <end position="301"/>
    </location>
</feature>
<keyword evidence="5 9" id="KW-0812">Transmembrane</keyword>
<protein>
    <submittedName>
        <fullName evidence="11">Peptide ABC transporter permease</fullName>
    </submittedName>
</protein>
<accession>A0A249DXN0</accession>
<reference evidence="11 12" key="2">
    <citation type="submission" date="2017-09" db="EMBL/GenBank/DDBJ databases">
        <title>The genome of whitefly Bemisia tabaci, a global crop pest, provides novel insights into virus transmission, host adaptation and insecticide resistance.</title>
        <authorList>
            <person name="Kaur N."/>
            <person name="Kliot A."/>
            <person name="Pinheiro P.V."/>
            <person name="Luan J."/>
            <person name="Zheng Y."/>
            <person name="Liu W."/>
            <person name="Sun H."/>
            <person name="Yang X."/>
            <person name="Xu Y."/>
            <person name="Luo Y."/>
            <person name="Kruse A."/>
            <person name="Fisher T.W."/>
            <person name="Nelson D.R."/>
            <person name="Elimelech M."/>
            <person name="MacCoss M."/>
            <person name="Johnson R."/>
            <person name="Cohen E."/>
            <person name="Hunter W.B."/>
            <person name="Brown J.K."/>
            <person name="Jander G."/>
            <person name="Cilia M."/>
            <person name="Douglas A.E."/>
            <person name="Ghanim M."/>
            <person name="Simmons A.M."/>
            <person name="Wintermantel W.M."/>
            <person name="Ling K.-S."/>
            <person name="Fei Z."/>
        </authorList>
    </citation>
    <scope>NUCLEOTIDE SEQUENCE [LARGE SCALE GENOMIC DNA]</scope>
    <source>
        <strain evidence="11 12">MEAM1</strain>
    </source>
</reference>
<evidence type="ECO:0000259" key="10">
    <source>
        <dbReference type="PROSITE" id="PS50928"/>
    </source>
</evidence>
<feature type="domain" description="ABC transmembrane type-1" evidence="10">
    <location>
        <begin position="74"/>
        <end position="305"/>
    </location>
</feature>
<keyword evidence="7 9" id="KW-0472">Membrane</keyword>
<evidence type="ECO:0000256" key="9">
    <source>
        <dbReference type="RuleBase" id="RU363032"/>
    </source>
</evidence>
<evidence type="ECO:0000313" key="12">
    <source>
        <dbReference type="Proteomes" id="UP000216438"/>
    </source>
</evidence>
<reference evidence="12" key="1">
    <citation type="submission" date="2016-06" db="EMBL/GenBank/DDBJ databases">
        <authorList>
            <person name="Chen W."/>
            <person name="Hasegawa D.K."/>
        </authorList>
    </citation>
    <scope>NUCLEOTIDE SEQUENCE [LARGE SCALE GENOMIC DNA]</scope>
    <source>
        <strain evidence="12">MEAM1</strain>
    </source>
</reference>
<feature type="transmembrane region" description="Helical" evidence="9">
    <location>
        <begin position="9"/>
        <end position="29"/>
    </location>
</feature>
<gene>
    <name evidence="11" type="ORF">BA171_01355</name>
</gene>
<dbReference type="Proteomes" id="UP000216438">
    <property type="component" value="Chromosome"/>
</dbReference>
<dbReference type="InterPro" id="IPR035906">
    <property type="entry name" value="MetI-like_sf"/>
</dbReference>
<proteinExistence type="inferred from homology"/>
<keyword evidence="4" id="KW-0997">Cell inner membrane</keyword>
<dbReference type="Pfam" id="PF00528">
    <property type="entry name" value="BPD_transp_1"/>
    <property type="match status" value="1"/>
</dbReference>
<evidence type="ECO:0000256" key="3">
    <source>
        <dbReference type="ARBA" id="ARBA00022475"/>
    </source>
</evidence>
<evidence type="ECO:0000256" key="8">
    <source>
        <dbReference type="ARBA" id="ARBA00024202"/>
    </source>
</evidence>
<keyword evidence="2 9" id="KW-0813">Transport</keyword>
<dbReference type="EMBL" id="CP016303">
    <property type="protein sequence ID" value="ASX25830.1"/>
    <property type="molecule type" value="Genomic_DNA"/>
</dbReference>
<dbReference type="SUPFAM" id="SSF161098">
    <property type="entry name" value="MetI-like"/>
    <property type="match status" value="1"/>
</dbReference>
<evidence type="ECO:0000256" key="2">
    <source>
        <dbReference type="ARBA" id="ARBA00022448"/>
    </source>
</evidence>
<sequence length="320" mass="35962">MIILALHRILLFFMILPILLLISFSLKFFPVLAPLHHMSLEQAFYHFFNDLLQWDFGVSKTNGQSIKDQIAVIFPATMELCFLAFLLASFLGVPLGITAGITKGRWPDTVISFLAFIGFSIPVFVLALLFILVFSLNFNWLPSFGHFSTLNHIQQITGLSLIDSWFSTTNRKEHMMNTLKHLILPVTVLAIPSCTEVIRLLRISTYHVMNQNYIKAAATRGLSLLTMIFYHILPNALPPIMIKLGWQFSTMLSLAMIIEVIFDCPGLGSWLINALTDKDYAVLSAAVTAIGSAVLIIHLIADLLGILMAPPQKREWYALR</sequence>
<evidence type="ECO:0000256" key="7">
    <source>
        <dbReference type="ARBA" id="ARBA00023136"/>
    </source>
</evidence>
<name>A0A249DXN0_9ENTR</name>
<feature type="transmembrane region" description="Helical" evidence="9">
    <location>
        <begin position="113"/>
        <end position="136"/>
    </location>
</feature>
<dbReference type="InterPro" id="IPR000515">
    <property type="entry name" value="MetI-like"/>
</dbReference>
<feature type="transmembrane region" description="Helical" evidence="9">
    <location>
        <begin position="245"/>
        <end position="268"/>
    </location>
</feature>
<evidence type="ECO:0000256" key="1">
    <source>
        <dbReference type="ARBA" id="ARBA00004429"/>
    </source>
</evidence>
<comment type="similarity">
    <text evidence="8">Belongs to the binding-protein-dependent transport system permease family. OppBC subfamily.</text>
</comment>
<evidence type="ECO:0000313" key="11">
    <source>
        <dbReference type="EMBL" id="ASX25830.1"/>
    </source>
</evidence>
<dbReference type="PANTHER" id="PTHR43163:SF4">
    <property type="entry name" value="PUTRESCINE EXPORT SYSTEM PERMEASE PROTEIN SAPB"/>
    <property type="match status" value="1"/>
</dbReference>
<dbReference type="RefSeq" id="WP_016856715.1">
    <property type="nucleotide sequence ID" value="NZ_CP016303.1"/>
</dbReference>
<evidence type="ECO:0000256" key="4">
    <source>
        <dbReference type="ARBA" id="ARBA00022519"/>
    </source>
</evidence>
<dbReference type="GO" id="GO:0005886">
    <property type="term" value="C:plasma membrane"/>
    <property type="evidence" value="ECO:0007669"/>
    <property type="project" value="UniProtKB-SubCell"/>
</dbReference>
<dbReference type="CDD" id="cd06261">
    <property type="entry name" value="TM_PBP2"/>
    <property type="match status" value="1"/>
</dbReference>
<dbReference type="OrthoDB" id="9805855at2"/>
<keyword evidence="6 9" id="KW-1133">Transmembrane helix</keyword>